<evidence type="ECO:0000313" key="1">
    <source>
        <dbReference type="EMBL" id="KKB56031.1"/>
    </source>
</evidence>
<sequence>MKEMYCEKTNYKRAYGVTEFAQLYFPGRTPMVAYQRMWEWIRTSRGLKEKLEAAGWVKFQKLYTPKQVAVLIDHLGEP</sequence>
<dbReference type="Proteomes" id="UP000033047">
    <property type="component" value="Unassembled WGS sequence"/>
</dbReference>
<gene>
    <name evidence="1" type="ORF">HMPREF1535_02004</name>
</gene>
<reference evidence="1 2" key="1">
    <citation type="submission" date="2013-04" db="EMBL/GenBank/DDBJ databases">
        <title>The Genome Sequence of Parabacteroides goldsteinii DSM 19448.</title>
        <authorList>
            <consortium name="The Broad Institute Genomics Platform"/>
            <person name="Earl A."/>
            <person name="Ward D."/>
            <person name="Feldgarden M."/>
            <person name="Gevers D."/>
            <person name="Martens E."/>
            <person name="Sakamoto M."/>
            <person name="Benno Y."/>
            <person name="Song Y."/>
            <person name="Liu C."/>
            <person name="Lee J."/>
            <person name="Bolanos M."/>
            <person name="Vaisanen M.L."/>
            <person name="Finegold S.M."/>
            <person name="Walker B."/>
            <person name="Young S."/>
            <person name="Zeng Q."/>
            <person name="Gargeya S."/>
            <person name="Fitzgerald M."/>
            <person name="Haas B."/>
            <person name="Abouelleil A."/>
            <person name="Allen A.W."/>
            <person name="Alvarado L."/>
            <person name="Arachchi H.M."/>
            <person name="Berlin A.M."/>
            <person name="Chapman S.B."/>
            <person name="Gainer-Dewar J."/>
            <person name="Goldberg J."/>
            <person name="Griggs A."/>
            <person name="Gujja S."/>
            <person name="Hansen M."/>
            <person name="Howarth C."/>
            <person name="Imamovic A."/>
            <person name="Ireland A."/>
            <person name="Larimer J."/>
            <person name="McCowan C."/>
            <person name="Murphy C."/>
            <person name="Pearson M."/>
            <person name="Poon T.W."/>
            <person name="Priest M."/>
            <person name="Roberts A."/>
            <person name="Saif S."/>
            <person name="Shea T."/>
            <person name="Sisk P."/>
            <person name="Sykes S."/>
            <person name="Wortman J."/>
            <person name="Nusbaum C."/>
            <person name="Birren B."/>
        </authorList>
    </citation>
    <scope>NUCLEOTIDE SEQUENCE [LARGE SCALE GENOMIC DNA]</scope>
    <source>
        <strain evidence="1 2">DSM 19448</strain>
    </source>
</reference>
<dbReference type="AlphaFoldDB" id="A0A0F5JDX7"/>
<comment type="caution">
    <text evidence="1">The sequence shown here is derived from an EMBL/GenBank/DDBJ whole genome shotgun (WGS) entry which is preliminary data.</text>
</comment>
<dbReference type="RefSeq" id="WP_046146001.1">
    <property type="nucleotide sequence ID" value="NZ_KQ033912.1"/>
</dbReference>
<organism evidence="1 2">
    <name type="scientific">Parabacteroides goldsteinii DSM 19448 = WAL 12034</name>
    <dbReference type="NCBI Taxonomy" id="927665"/>
    <lineage>
        <taxon>Bacteria</taxon>
        <taxon>Pseudomonadati</taxon>
        <taxon>Bacteroidota</taxon>
        <taxon>Bacteroidia</taxon>
        <taxon>Bacteroidales</taxon>
        <taxon>Tannerellaceae</taxon>
        <taxon>Parabacteroides</taxon>
    </lineage>
</organism>
<dbReference type="HOGENOM" id="CLU_152545_3_0_10"/>
<dbReference type="STRING" id="927665.HMPREF1535_02004"/>
<dbReference type="PATRIC" id="fig|927665.4.peg.2056"/>
<dbReference type="Pfam" id="PF14053">
    <property type="entry name" value="DUF4248"/>
    <property type="match status" value="1"/>
</dbReference>
<proteinExistence type="predicted"/>
<evidence type="ECO:0000313" key="2">
    <source>
        <dbReference type="Proteomes" id="UP000033047"/>
    </source>
</evidence>
<accession>A0A0F5JDX7</accession>
<dbReference type="InterPro" id="IPR025342">
    <property type="entry name" value="DUF4248"/>
</dbReference>
<name>A0A0F5JDX7_9BACT</name>
<evidence type="ECO:0008006" key="3">
    <source>
        <dbReference type="Google" id="ProtNLM"/>
    </source>
</evidence>
<dbReference type="EMBL" id="AQHV01000011">
    <property type="protein sequence ID" value="KKB56031.1"/>
    <property type="molecule type" value="Genomic_DNA"/>
</dbReference>
<protein>
    <recommendedName>
        <fullName evidence="3">DUF4248 domain-containing protein</fullName>
    </recommendedName>
</protein>